<feature type="region of interest" description="Disordered" evidence="1">
    <location>
        <begin position="221"/>
        <end position="240"/>
    </location>
</feature>
<gene>
    <name evidence="2" type="ORF">GCM10010276_00440</name>
</gene>
<dbReference type="Proteomes" id="UP001501777">
    <property type="component" value="Unassembled WGS sequence"/>
</dbReference>
<organism evidence="2 3">
    <name type="scientific">Streptomyces longisporus</name>
    <dbReference type="NCBI Taxonomy" id="1948"/>
    <lineage>
        <taxon>Bacteria</taxon>
        <taxon>Bacillati</taxon>
        <taxon>Actinomycetota</taxon>
        <taxon>Actinomycetes</taxon>
        <taxon>Kitasatosporales</taxon>
        <taxon>Streptomycetaceae</taxon>
        <taxon>Streptomyces</taxon>
    </lineage>
</organism>
<comment type="caution">
    <text evidence="2">The sequence shown here is derived from an EMBL/GenBank/DDBJ whole genome shotgun (WGS) entry which is preliminary data.</text>
</comment>
<accession>A0ABN3KRN2</accession>
<feature type="compositionally biased region" description="Basic and acidic residues" evidence="1">
    <location>
        <begin position="155"/>
        <end position="164"/>
    </location>
</feature>
<name>A0ABN3KRN2_STRLO</name>
<dbReference type="EMBL" id="BAAASG010000001">
    <property type="protein sequence ID" value="GAA2470344.1"/>
    <property type="molecule type" value="Genomic_DNA"/>
</dbReference>
<feature type="region of interest" description="Disordered" evidence="1">
    <location>
        <begin position="132"/>
        <end position="209"/>
    </location>
</feature>
<proteinExistence type="predicted"/>
<sequence>MLEPVDHRLVQSEPAALQMRYGELVQLLLQIAVVADQEPLHTEALLHQVRVVEARWRRVGGVVLADRADPDDAPELAQRPYGGGQLFAADVVDEDVDAVRCGLGEQVGGGSVVVVEDGVVADLPREVIGLRGRARAAHEPPGAEQAGEPSGRGADPARRGRHEQVLALLQPGDPGQPHIGGQAGATEDAQVRRQGHAVEAGQPPDLLRRDHRVGAPALPVEHDLALGQPGRARGDDPPDGAALQRCVKREAAGHLVHHLAVIGVDGPVEVLHQRAAGGGLGKRGLHEGEVFGGGEAVRAGGLVHGERGLVHERTVGRECVRRAAGWAHATARSMSSSHTLR</sequence>
<keyword evidence="3" id="KW-1185">Reference proteome</keyword>
<evidence type="ECO:0000256" key="1">
    <source>
        <dbReference type="SAM" id="MobiDB-lite"/>
    </source>
</evidence>
<reference evidence="2 3" key="1">
    <citation type="journal article" date="2019" name="Int. J. Syst. Evol. Microbiol.">
        <title>The Global Catalogue of Microorganisms (GCM) 10K type strain sequencing project: providing services to taxonomists for standard genome sequencing and annotation.</title>
        <authorList>
            <consortium name="The Broad Institute Genomics Platform"/>
            <consortium name="The Broad Institute Genome Sequencing Center for Infectious Disease"/>
            <person name="Wu L."/>
            <person name="Ma J."/>
        </authorList>
    </citation>
    <scope>NUCLEOTIDE SEQUENCE [LARGE SCALE GENOMIC DNA]</scope>
    <source>
        <strain evidence="2 3">JCM 4395</strain>
    </source>
</reference>
<protein>
    <submittedName>
        <fullName evidence="2">Uncharacterized protein</fullName>
    </submittedName>
</protein>
<evidence type="ECO:0000313" key="2">
    <source>
        <dbReference type="EMBL" id="GAA2470344.1"/>
    </source>
</evidence>
<evidence type="ECO:0000313" key="3">
    <source>
        <dbReference type="Proteomes" id="UP001501777"/>
    </source>
</evidence>